<accession>A0A9N8ELI8</accession>
<comment type="caution">
    <text evidence="2">The sequence shown here is derived from an EMBL/GenBank/DDBJ whole genome shotgun (WGS) entry which is preliminary data.</text>
</comment>
<keyword evidence="1" id="KW-0732">Signal</keyword>
<dbReference type="EMBL" id="CAICTM010001127">
    <property type="protein sequence ID" value="CAB9520730.1"/>
    <property type="molecule type" value="Genomic_DNA"/>
</dbReference>
<feature type="chain" id="PRO_5040160098" evidence="1">
    <location>
        <begin position="22"/>
        <end position="481"/>
    </location>
</feature>
<dbReference type="Proteomes" id="UP001153069">
    <property type="component" value="Unassembled WGS sequence"/>
</dbReference>
<dbReference type="AlphaFoldDB" id="A0A9N8ELI8"/>
<protein>
    <submittedName>
        <fullName evidence="2">Uncharacterized protein</fullName>
    </submittedName>
</protein>
<reference evidence="2" key="1">
    <citation type="submission" date="2020-06" db="EMBL/GenBank/DDBJ databases">
        <authorList>
            <consortium name="Plant Systems Biology data submission"/>
        </authorList>
    </citation>
    <scope>NUCLEOTIDE SEQUENCE</scope>
    <source>
        <strain evidence="2">D6</strain>
    </source>
</reference>
<proteinExistence type="predicted"/>
<gene>
    <name evidence="2" type="ORF">SEMRO_1129_G244410.2</name>
</gene>
<organism evidence="2 3">
    <name type="scientific">Seminavis robusta</name>
    <dbReference type="NCBI Taxonomy" id="568900"/>
    <lineage>
        <taxon>Eukaryota</taxon>
        <taxon>Sar</taxon>
        <taxon>Stramenopiles</taxon>
        <taxon>Ochrophyta</taxon>
        <taxon>Bacillariophyta</taxon>
        <taxon>Bacillariophyceae</taxon>
        <taxon>Bacillariophycidae</taxon>
        <taxon>Naviculales</taxon>
        <taxon>Naviculaceae</taxon>
        <taxon>Seminavis</taxon>
    </lineage>
</organism>
<name>A0A9N8ELI8_9STRA</name>
<evidence type="ECO:0000313" key="2">
    <source>
        <dbReference type="EMBL" id="CAB9520730.1"/>
    </source>
</evidence>
<evidence type="ECO:0000256" key="1">
    <source>
        <dbReference type="SAM" id="SignalP"/>
    </source>
</evidence>
<feature type="signal peptide" evidence="1">
    <location>
        <begin position="1"/>
        <end position="21"/>
    </location>
</feature>
<keyword evidence="3" id="KW-1185">Reference proteome</keyword>
<sequence length="481" mass="52437">MPVPRVLFLSALAWLSPSASCASVVSEHSRALDEVELPSFFDQTIGYCLLDELDEITELSNLIASERSMVGEFLEEVETDIGTVLVAIRELRGFTNLVRIYARNPLLTDVVVLESVMNVFAQGPPRSLSTDCIAAYTRAFILGTQLFNILMRVNFLRPPDGAATVLDGTPNVTATSEFEKSAFDFGVIDNNNAIEDYRMLDTPEEIALAISYVIQFMEAPGRTFEKWANAVIAGFDAEGMSAYFDIAWIGRIPFGGASRWDALAVAAVPIVARVGATYINGFEELRAGYAALDASTTLVQDVQNAFDQVTAACNAPTEVPSSAPTLGPNGINQILGVVAVADVTSASADEIQASWNAFRGRWPNRFFCLLQPTGFDSGDLKVPVNFVLEGTDKKVYRNIRIDNGNSYFQSNWFDLCNLYQFEGTDVTIFPVYFGVAEAQIRASLSFFVQQVTSRGGSVIEAPAVGGNGNWIDPLFREFAAT</sequence>
<evidence type="ECO:0000313" key="3">
    <source>
        <dbReference type="Proteomes" id="UP001153069"/>
    </source>
</evidence>